<proteinExistence type="predicted"/>
<dbReference type="RefSeq" id="XP_028866035.1">
    <property type="nucleotide sequence ID" value="XM_029010202.1"/>
</dbReference>
<keyword evidence="3" id="KW-1185">Reference proteome</keyword>
<sequence length="211" mass="22484">MALAVTTFVLLGHFYAALVGQAASDGADPPIRCVALSAPDSILNRHLCEKIGLGVCDSAAAVLALSSAIVRDAPNRERCLQTLFGLYAALACPTRSSAEQFIQRVGVDGPVVAYVCKGVCKALWTACSPRAGLPFADLLAEEESKTICKNVALPQSAVQIREARDNQCIGRIITLSEADVAEINWLLGGRVNWHFIKLKGYGKLWAAEISS</sequence>
<dbReference type="AlphaFoldDB" id="A0A2H6K9W0"/>
<comment type="caution">
    <text evidence="2">The sequence shown here is derived from an EMBL/GenBank/DDBJ whole genome shotgun (WGS) entry which is preliminary data.</text>
</comment>
<keyword evidence="1" id="KW-0732">Signal</keyword>
<dbReference type="VEuPathDB" id="PiroplasmaDB:BOVATA_012850"/>
<feature type="chain" id="PRO_5014155327" evidence="1">
    <location>
        <begin position="23"/>
        <end position="211"/>
    </location>
</feature>
<name>A0A2H6K9W0_9APIC</name>
<evidence type="ECO:0000313" key="3">
    <source>
        <dbReference type="Proteomes" id="UP000236319"/>
    </source>
</evidence>
<evidence type="ECO:0000256" key="1">
    <source>
        <dbReference type="SAM" id="SignalP"/>
    </source>
</evidence>
<dbReference type="OrthoDB" id="366202at2759"/>
<dbReference type="Proteomes" id="UP000236319">
    <property type="component" value="Unassembled WGS sequence"/>
</dbReference>
<accession>A0A2H6K9W0</accession>
<evidence type="ECO:0000313" key="2">
    <source>
        <dbReference type="EMBL" id="GBE59792.1"/>
    </source>
</evidence>
<protein>
    <submittedName>
        <fullName evidence="2">Uncharacterized protein</fullName>
    </submittedName>
</protein>
<organism evidence="2 3">
    <name type="scientific">Babesia ovata</name>
    <dbReference type="NCBI Taxonomy" id="189622"/>
    <lineage>
        <taxon>Eukaryota</taxon>
        <taxon>Sar</taxon>
        <taxon>Alveolata</taxon>
        <taxon>Apicomplexa</taxon>
        <taxon>Aconoidasida</taxon>
        <taxon>Piroplasmida</taxon>
        <taxon>Babesiidae</taxon>
        <taxon>Babesia</taxon>
    </lineage>
</organism>
<reference evidence="2 3" key="1">
    <citation type="journal article" date="2017" name="BMC Genomics">
        <title>Whole-genome assembly of Babesia ovata and comparative genomics between closely related pathogens.</title>
        <authorList>
            <person name="Yamagishi J."/>
            <person name="Asada M."/>
            <person name="Hakimi H."/>
            <person name="Tanaka T.Q."/>
            <person name="Sugimoto C."/>
            <person name="Kawazu S."/>
        </authorList>
    </citation>
    <scope>NUCLEOTIDE SEQUENCE [LARGE SCALE GENOMIC DNA]</scope>
    <source>
        <strain evidence="2 3">Miyake</strain>
    </source>
</reference>
<gene>
    <name evidence="2" type="ORF">BOVATA_012850</name>
</gene>
<dbReference type="GeneID" id="39873562"/>
<dbReference type="EMBL" id="BDSA01000001">
    <property type="protein sequence ID" value="GBE59792.1"/>
    <property type="molecule type" value="Genomic_DNA"/>
</dbReference>
<feature type="signal peptide" evidence="1">
    <location>
        <begin position="1"/>
        <end position="22"/>
    </location>
</feature>